<dbReference type="Gene3D" id="3.90.1150.10">
    <property type="entry name" value="Aspartate Aminotransferase, domain 1"/>
    <property type="match status" value="1"/>
</dbReference>
<dbReference type="Pfam" id="PF00155">
    <property type="entry name" value="Aminotran_1_2"/>
    <property type="match status" value="1"/>
</dbReference>
<keyword evidence="3 6" id="KW-0808">Transferase</keyword>
<dbReference type="Gene3D" id="3.40.640.10">
    <property type="entry name" value="Type I PLP-dependent aspartate aminotransferase-like (Major domain)"/>
    <property type="match status" value="1"/>
</dbReference>
<dbReference type="Gene3D" id="3.90.550.10">
    <property type="entry name" value="Spore Coat Polysaccharide Biosynthesis Protein SpsA, Chain A"/>
    <property type="match status" value="1"/>
</dbReference>
<evidence type="ECO:0000256" key="1">
    <source>
        <dbReference type="ARBA" id="ARBA00001933"/>
    </source>
</evidence>
<accession>A0A4Q7PMK5</accession>
<dbReference type="AlphaFoldDB" id="A0A4Q7PMK5"/>
<evidence type="ECO:0000256" key="2">
    <source>
        <dbReference type="ARBA" id="ARBA00022898"/>
    </source>
</evidence>
<evidence type="ECO:0000313" key="6">
    <source>
        <dbReference type="EMBL" id="RZT01130.1"/>
    </source>
</evidence>
<dbReference type="InterPro" id="IPR004838">
    <property type="entry name" value="NHTrfase_class1_PyrdxlP-BS"/>
</dbReference>
<comment type="caution">
    <text evidence="6">The sequence shown here is derived from an EMBL/GenBank/DDBJ whole genome shotgun (WGS) entry which is preliminary data.</text>
</comment>
<dbReference type="InterPro" id="IPR015422">
    <property type="entry name" value="PyrdxlP-dep_Trfase_small"/>
</dbReference>
<dbReference type="RefSeq" id="WP_130434739.1">
    <property type="nucleotide sequence ID" value="NZ_SGXF01000002.1"/>
</dbReference>
<sequence>MQAIILAAGMGRRLRELTKDVAKCMVKVNGVPLIERMLRQLDALSLSRIVIVTGYQGEKLEQFVQSLSIRTELVLIRNTEYARTNNIYSLSLTQEYLLQEDTLLLESDSIFEEAVLKKILSHPYPCLALVARPESWMDGAVVSLDEDGNISNFINTRNFRYENMGDYYKTANIYKFSQRFLEQEYVPFLEAYAGAWGHTRYYESALKVIAFQERPVIKALELTDERWYEINDIQDLDIAESIFATGEEKLNRYMRRFGGYWRYPRMLDFCYLVNPFFPNERFMDEMKANFDTLVRQYPSGMGVNSLLAGKYFGLRAENICVGNGTAELIKSLMENLEGRIGMIYPTFEEYPHRKKEEDILPFPGMGEDFAYNVDSLMRFYEEKEIAAVILINPDNPSGHFIPREDILRMADWAQKKGCRLIVDESFVDFAETEVSNSLLEQELIDSHPSLIVLKSISKSFGVPGLRLGVLATADRELVAFMKKDVAIWNINSFAEYYMQIIEKYKADYEDAMVRFMDVRRRYMRKLKKISQLKVYPSQANYVLCRIESGCTATRLADILLNRHNILIKDLSTKTGFEGGNYIRLAVKTDEENDAMVAALQEVLG</sequence>
<dbReference type="CDD" id="cd00609">
    <property type="entry name" value="AAT_like"/>
    <property type="match status" value="1"/>
</dbReference>
<evidence type="ECO:0000259" key="4">
    <source>
        <dbReference type="Pfam" id="PF00155"/>
    </source>
</evidence>
<dbReference type="Pfam" id="PF12804">
    <property type="entry name" value="NTP_transf_3"/>
    <property type="match status" value="1"/>
</dbReference>
<keyword evidence="7" id="KW-1185">Reference proteome</keyword>
<dbReference type="InterPro" id="IPR004839">
    <property type="entry name" value="Aminotransferase_I/II_large"/>
</dbReference>
<organism evidence="6 7">
    <name type="scientific">Cuneatibacter caecimuris</name>
    <dbReference type="NCBI Taxonomy" id="1796618"/>
    <lineage>
        <taxon>Bacteria</taxon>
        <taxon>Bacillati</taxon>
        <taxon>Bacillota</taxon>
        <taxon>Clostridia</taxon>
        <taxon>Lachnospirales</taxon>
        <taxon>Lachnospiraceae</taxon>
        <taxon>Cuneatibacter</taxon>
    </lineage>
</organism>
<comment type="similarity">
    <text evidence="3">Belongs to the class-I pyridoxal-phosphate-dependent aminotransferase family.</text>
</comment>
<dbReference type="InterPro" id="IPR015424">
    <property type="entry name" value="PyrdxlP-dep_Trfase"/>
</dbReference>
<comment type="cofactor">
    <cofactor evidence="1 3">
        <name>pyridoxal 5'-phosphate</name>
        <dbReference type="ChEBI" id="CHEBI:597326"/>
    </cofactor>
</comment>
<dbReference type="PANTHER" id="PTHR42885:SF1">
    <property type="entry name" value="THREONINE-PHOSPHATE DECARBOXYLASE"/>
    <property type="match status" value="1"/>
</dbReference>
<dbReference type="GO" id="GO:0030170">
    <property type="term" value="F:pyridoxal phosphate binding"/>
    <property type="evidence" value="ECO:0007669"/>
    <property type="project" value="InterPro"/>
</dbReference>
<dbReference type="PROSITE" id="PS00105">
    <property type="entry name" value="AA_TRANSFER_CLASS_1"/>
    <property type="match status" value="1"/>
</dbReference>
<gene>
    <name evidence="6" type="ORF">EV209_1571</name>
</gene>
<protein>
    <recommendedName>
        <fullName evidence="3">Aminotransferase</fullName>
        <ecNumber evidence="3">2.6.1.-</ecNumber>
    </recommendedName>
</protein>
<evidence type="ECO:0000259" key="5">
    <source>
        <dbReference type="Pfam" id="PF12804"/>
    </source>
</evidence>
<keyword evidence="2" id="KW-0663">Pyridoxal phosphate</keyword>
<evidence type="ECO:0000256" key="3">
    <source>
        <dbReference type="RuleBase" id="RU000481"/>
    </source>
</evidence>
<feature type="domain" description="Aminotransferase class I/classII large" evidence="4">
    <location>
        <begin position="310"/>
        <end position="599"/>
    </location>
</feature>
<dbReference type="EMBL" id="SGXF01000002">
    <property type="protein sequence ID" value="RZT01130.1"/>
    <property type="molecule type" value="Genomic_DNA"/>
</dbReference>
<dbReference type="InterPro" id="IPR029044">
    <property type="entry name" value="Nucleotide-diphossugar_trans"/>
</dbReference>
<dbReference type="Proteomes" id="UP000292927">
    <property type="component" value="Unassembled WGS sequence"/>
</dbReference>
<dbReference type="SUPFAM" id="SSF53383">
    <property type="entry name" value="PLP-dependent transferases"/>
    <property type="match status" value="1"/>
</dbReference>
<dbReference type="InterPro" id="IPR025877">
    <property type="entry name" value="MobA-like_NTP_Trfase"/>
</dbReference>
<name>A0A4Q7PMK5_9FIRM</name>
<keyword evidence="3 6" id="KW-0032">Aminotransferase</keyword>
<proteinExistence type="inferred from homology"/>
<evidence type="ECO:0000313" key="7">
    <source>
        <dbReference type="Proteomes" id="UP000292927"/>
    </source>
</evidence>
<dbReference type="CDD" id="cd02523">
    <property type="entry name" value="PC_cytidylyltransferase"/>
    <property type="match status" value="1"/>
</dbReference>
<reference evidence="6 7" key="1">
    <citation type="submission" date="2019-02" db="EMBL/GenBank/DDBJ databases">
        <title>Genomic Encyclopedia of Type Strains, Phase IV (KMG-IV): sequencing the most valuable type-strain genomes for metagenomic binning, comparative biology and taxonomic classification.</title>
        <authorList>
            <person name="Goeker M."/>
        </authorList>
    </citation>
    <scope>NUCLEOTIDE SEQUENCE [LARGE SCALE GENOMIC DNA]</scope>
    <source>
        <strain evidence="6 7">DSM 29486</strain>
    </source>
</reference>
<dbReference type="GO" id="GO:0016779">
    <property type="term" value="F:nucleotidyltransferase activity"/>
    <property type="evidence" value="ECO:0007669"/>
    <property type="project" value="UniProtKB-ARBA"/>
</dbReference>
<dbReference type="OrthoDB" id="9813612at2"/>
<feature type="domain" description="MobA-like NTP transferase" evidence="5">
    <location>
        <begin position="3"/>
        <end position="132"/>
    </location>
</feature>
<dbReference type="EC" id="2.6.1.-" evidence="3"/>
<dbReference type="InterPro" id="IPR015421">
    <property type="entry name" value="PyrdxlP-dep_Trfase_major"/>
</dbReference>
<dbReference type="GO" id="GO:0008483">
    <property type="term" value="F:transaminase activity"/>
    <property type="evidence" value="ECO:0007669"/>
    <property type="project" value="UniProtKB-KW"/>
</dbReference>
<dbReference type="SUPFAM" id="SSF53448">
    <property type="entry name" value="Nucleotide-diphospho-sugar transferases"/>
    <property type="match status" value="1"/>
</dbReference>
<dbReference type="PANTHER" id="PTHR42885">
    <property type="entry name" value="HISTIDINOL-PHOSPHATE AMINOTRANSFERASE-RELATED"/>
    <property type="match status" value="1"/>
</dbReference>